<proteinExistence type="predicted"/>
<evidence type="ECO:0000313" key="2">
    <source>
        <dbReference type="EMBL" id="NGM19334.1"/>
    </source>
</evidence>
<accession>A0A6M1LHD0</accession>
<protein>
    <submittedName>
        <fullName evidence="2">Uncharacterized protein</fullName>
    </submittedName>
</protein>
<gene>
    <name evidence="2" type="ORF">G3576_04855</name>
</gene>
<name>A0A6M1LHD0_9PROT</name>
<dbReference type="RefSeq" id="WP_164693163.1">
    <property type="nucleotide sequence ID" value="NZ_JAAIKB010000001.1"/>
</dbReference>
<comment type="caution">
    <text evidence="2">The sequence shown here is derived from an EMBL/GenBank/DDBJ whole genome shotgun (WGS) entry which is preliminary data.</text>
</comment>
<reference evidence="2 3" key="1">
    <citation type="submission" date="2020-03" db="EMBL/GenBank/DDBJ databases">
        <title>Roseomonas stagni sp. nov., isolated from pond water in Japan.</title>
        <authorList>
            <person name="Furuhata K."/>
            <person name="Miyamoto H."/>
            <person name="Goto K."/>
        </authorList>
    </citation>
    <scope>NUCLEOTIDE SEQUENCE [LARGE SCALE GENOMIC DNA]</scope>
    <source>
        <strain evidence="2 3">PeD5</strain>
    </source>
</reference>
<keyword evidence="3" id="KW-1185">Reference proteome</keyword>
<sequence>MAAAEDTPPGFAPEFFDSASGGQEPPELALRRFATDLDATARDNPAWVIDTAGGRPVRLSPRRDGIIAFESLGVHGTVTLSAGATGWVCVTATIDGAVAFAAYAERVWEDCDLYPPASPGRAMQENAPGTLGRRRRHLSLSARAWPQLAPLANPEGWVLLRWAED</sequence>
<feature type="region of interest" description="Disordered" evidence="1">
    <location>
        <begin position="1"/>
        <end position="23"/>
    </location>
</feature>
<dbReference type="EMBL" id="JAAIKB010000001">
    <property type="protein sequence ID" value="NGM19334.1"/>
    <property type="molecule type" value="Genomic_DNA"/>
</dbReference>
<evidence type="ECO:0000256" key="1">
    <source>
        <dbReference type="SAM" id="MobiDB-lite"/>
    </source>
</evidence>
<dbReference type="AlphaFoldDB" id="A0A6M1LHD0"/>
<dbReference type="Proteomes" id="UP000475385">
    <property type="component" value="Unassembled WGS sequence"/>
</dbReference>
<evidence type="ECO:0000313" key="3">
    <source>
        <dbReference type="Proteomes" id="UP000475385"/>
    </source>
</evidence>
<organism evidence="2 3">
    <name type="scientific">Falsiroseomonas algicola</name>
    <dbReference type="NCBI Taxonomy" id="2716930"/>
    <lineage>
        <taxon>Bacteria</taxon>
        <taxon>Pseudomonadati</taxon>
        <taxon>Pseudomonadota</taxon>
        <taxon>Alphaproteobacteria</taxon>
        <taxon>Acetobacterales</taxon>
        <taxon>Roseomonadaceae</taxon>
        <taxon>Falsiroseomonas</taxon>
    </lineage>
</organism>